<accession>A0A151M2J6</accession>
<dbReference type="EMBL" id="AKHW03006780">
    <property type="protein sequence ID" value="KYO18696.1"/>
    <property type="molecule type" value="Genomic_DNA"/>
</dbReference>
<reference evidence="1 2" key="1">
    <citation type="journal article" date="2012" name="Genome Biol.">
        <title>Sequencing three crocodilian genomes to illuminate the evolution of archosaurs and amniotes.</title>
        <authorList>
            <person name="St John J.A."/>
            <person name="Braun E.L."/>
            <person name="Isberg S.R."/>
            <person name="Miles L.G."/>
            <person name="Chong A.Y."/>
            <person name="Gongora J."/>
            <person name="Dalzell P."/>
            <person name="Moran C."/>
            <person name="Bed'hom B."/>
            <person name="Abzhanov A."/>
            <person name="Burgess S.C."/>
            <person name="Cooksey A.M."/>
            <person name="Castoe T.A."/>
            <person name="Crawford N.G."/>
            <person name="Densmore L.D."/>
            <person name="Drew J.C."/>
            <person name="Edwards S.V."/>
            <person name="Faircloth B.C."/>
            <person name="Fujita M.K."/>
            <person name="Greenwold M.J."/>
            <person name="Hoffmann F.G."/>
            <person name="Howard J.M."/>
            <person name="Iguchi T."/>
            <person name="Janes D.E."/>
            <person name="Khan S.Y."/>
            <person name="Kohno S."/>
            <person name="de Koning A.J."/>
            <person name="Lance S.L."/>
            <person name="McCarthy F.M."/>
            <person name="McCormack J.E."/>
            <person name="Merchant M.E."/>
            <person name="Peterson D.G."/>
            <person name="Pollock D.D."/>
            <person name="Pourmand N."/>
            <person name="Raney B.J."/>
            <person name="Roessler K.A."/>
            <person name="Sanford J.R."/>
            <person name="Sawyer R.H."/>
            <person name="Schmidt C.J."/>
            <person name="Triplett E.W."/>
            <person name="Tuberville T.D."/>
            <person name="Venegas-Anaya M."/>
            <person name="Howard J.T."/>
            <person name="Jarvis E.D."/>
            <person name="Guillette L.J.Jr."/>
            <person name="Glenn T.C."/>
            <person name="Green R.E."/>
            <person name="Ray D.A."/>
        </authorList>
    </citation>
    <scope>NUCLEOTIDE SEQUENCE [LARGE SCALE GENOMIC DNA]</scope>
    <source>
        <strain evidence="1">KSC_2009_1</strain>
    </source>
</reference>
<evidence type="ECO:0000313" key="2">
    <source>
        <dbReference type="Proteomes" id="UP000050525"/>
    </source>
</evidence>
<comment type="caution">
    <text evidence="1">The sequence shown here is derived from an EMBL/GenBank/DDBJ whole genome shotgun (WGS) entry which is preliminary data.</text>
</comment>
<keyword evidence="2" id="KW-1185">Reference proteome</keyword>
<gene>
    <name evidence="1" type="ORF">Y1Q_0009143</name>
</gene>
<name>A0A151M2J6_ALLMI</name>
<sequence>MQPLLSHSFTPVFKDLSTSAQQGQEPVVGAASVDFFKAPETDIVSKKTLPVHWLYREVTWQCHPPTPITSGVTLKIRS</sequence>
<evidence type="ECO:0000313" key="1">
    <source>
        <dbReference type="EMBL" id="KYO18696.1"/>
    </source>
</evidence>
<organism evidence="1 2">
    <name type="scientific">Alligator mississippiensis</name>
    <name type="common">American alligator</name>
    <dbReference type="NCBI Taxonomy" id="8496"/>
    <lineage>
        <taxon>Eukaryota</taxon>
        <taxon>Metazoa</taxon>
        <taxon>Chordata</taxon>
        <taxon>Craniata</taxon>
        <taxon>Vertebrata</taxon>
        <taxon>Euteleostomi</taxon>
        <taxon>Archelosauria</taxon>
        <taxon>Archosauria</taxon>
        <taxon>Crocodylia</taxon>
        <taxon>Alligatoridae</taxon>
        <taxon>Alligatorinae</taxon>
        <taxon>Alligator</taxon>
    </lineage>
</organism>
<protein>
    <submittedName>
        <fullName evidence="1">Uncharacterized protein</fullName>
    </submittedName>
</protein>
<dbReference type="Proteomes" id="UP000050525">
    <property type="component" value="Unassembled WGS sequence"/>
</dbReference>
<dbReference type="AlphaFoldDB" id="A0A151M2J6"/>
<proteinExistence type="predicted"/>